<gene>
    <name evidence="6" type="ORF">APTSU1_000202700</name>
</gene>
<proteinExistence type="inferred from homology"/>
<dbReference type="Gene3D" id="2.130.10.10">
    <property type="entry name" value="YVTN repeat-like/Quinoprotein amine dehydrogenase"/>
    <property type="match status" value="2"/>
</dbReference>
<keyword evidence="7" id="KW-1185">Reference proteome</keyword>
<reference evidence="6 7" key="1">
    <citation type="submission" date="2024-08" db="EMBL/GenBank/DDBJ databases">
        <title>The draft genome of Apodemus speciosus.</title>
        <authorList>
            <person name="Nabeshima K."/>
            <person name="Suzuki S."/>
            <person name="Onuma M."/>
        </authorList>
    </citation>
    <scope>NUCLEOTIDE SEQUENCE [LARGE SCALE GENOMIC DNA]</scope>
    <source>
        <strain evidence="6">IB14-021</strain>
    </source>
</reference>
<evidence type="ECO:0000256" key="4">
    <source>
        <dbReference type="ARBA" id="ARBA00022574"/>
    </source>
</evidence>
<protein>
    <recommendedName>
        <fullName evidence="3">WD repeat-containing protein 76</fullName>
    </recommendedName>
</protein>
<evidence type="ECO:0000313" key="7">
    <source>
        <dbReference type="Proteomes" id="UP001623349"/>
    </source>
</evidence>
<comment type="caution">
    <text evidence="6">The sequence shown here is derived from an EMBL/GenBank/DDBJ whole genome shotgun (WGS) entry which is preliminary data.</text>
</comment>
<sequence length="731" mass="80908">MSGFISETEENEGSKQCPQVQVNEYKENENIACTSLRPIQITTLRKTAKVYLYPFSLSNSKLGLFKLSKSSVENNSSRSVAHKKTDQKKTCRKVLTSKMKAFSSKAESLLLKPSLGAYTESTKLGPRSTSGSVALSVDMGSSEEDSAPDLDEFSGLSPYEKKRMKNIRENANFFASLQLAESAARLRGMIEKREPPESKRVSLCSPGCPGTHSIDQADLELRNPPATASQVLGSKACATTAQHRKRPKKKENEIGCRRSMRLLKVDPLGVSLPASPTQPTLVEEENPLLPPGPLEMIPENQGDNSELFKASLKTWAEMSQTSNEKTKKGLSSIKGGFLCVALAVLELTLKTRLASNSEIRLLLPPKCWDYKANLCGMVISEATVRKVTNGAISSVALHPSEVRTLVAAGAKSGQIGLWDLTQQREDWMYVFYPHSQPVSCLSFSPTNPAHLLSLSYDGTLRCGDFSSAVFEEVYRNETNSLSSFDFLDDTSSLLVGHWDGHLSLVDRRTPGTSYEKFFNSSLEKIRTVHVHPLSRQYFITAGLRDVHVYDARCLKSRGSQPLISLTEHSKSIASAYFSPVTGNRVVTTCADSTSPKTDLKQLNFETEYNVKLKKHEESRAVGSLTAVPYLPSFLSSAPSVHRRRRHNTITGRWLTRFQAVWDPKQEDCFIVGSMAHPRRVEVFHETGKSVHSFWGECLVSVCSLSAVHPTRYILAGGNSSGRLHVFMHQET</sequence>
<organism evidence="6 7">
    <name type="scientific">Apodemus speciosus</name>
    <name type="common">Large Japanese field mouse</name>
    <dbReference type="NCBI Taxonomy" id="105296"/>
    <lineage>
        <taxon>Eukaryota</taxon>
        <taxon>Metazoa</taxon>
        <taxon>Chordata</taxon>
        <taxon>Craniata</taxon>
        <taxon>Vertebrata</taxon>
        <taxon>Euteleostomi</taxon>
        <taxon>Mammalia</taxon>
        <taxon>Eutheria</taxon>
        <taxon>Euarchontoglires</taxon>
        <taxon>Glires</taxon>
        <taxon>Rodentia</taxon>
        <taxon>Myomorpha</taxon>
        <taxon>Muroidea</taxon>
        <taxon>Muridae</taxon>
        <taxon>Murinae</taxon>
        <taxon>Apodemus</taxon>
    </lineage>
</organism>
<dbReference type="InterPro" id="IPR036322">
    <property type="entry name" value="WD40_repeat_dom_sf"/>
</dbReference>
<keyword evidence="4" id="KW-0853">WD repeat</keyword>
<dbReference type="InterPro" id="IPR015943">
    <property type="entry name" value="WD40/YVTN_repeat-like_dom_sf"/>
</dbReference>
<dbReference type="PANTHER" id="PTHR14773:SF0">
    <property type="entry name" value="WD REPEAT-CONTAINING PROTEIN 76"/>
    <property type="match status" value="1"/>
</dbReference>
<dbReference type="Pfam" id="PF00400">
    <property type="entry name" value="WD40"/>
    <property type="match status" value="1"/>
</dbReference>
<accession>A0ABQ0EIB5</accession>
<dbReference type="SMART" id="SM00320">
    <property type="entry name" value="WD40"/>
    <property type="match status" value="6"/>
</dbReference>
<evidence type="ECO:0000256" key="3">
    <source>
        <dbReference type="ARBA" id="ARBA00021234"/>
    </source>
</evidence>
<evidence type="ECO:0000256" key="2">
    <source>
        <dbReference type="ARBA" id="ARBA00005434"/>
    </source>
</evidence>
<evidence type="ECO:0000256" key="1">
    <source>
        <dbReference type="ARBA" id="ARBA00002530"/>
    </source>
</evidence>
<comment type="similarity">
    <text evidence="2">Belongs to the WD repeat DDB2/WDR76 family.</text>
</comment>
<evidence type="ECO:0000313" key="6">
    <source>
        <dbReference type="EMBL" id="GAB1286797.1"/>
    </source>
</evidence>
<dbReference type="InterPro" id="IPR001680">
    <property type="entry name" value="WD40_rpt"/>
</dbReference>
<dbReference type="EMBL" id="BAAFST010000002">
    <property type="protein sequence ID" value="GAB1286797.1"/>
    <property type="molecule type" value="Genomic_DNA"/>
</dbReference>
<name>A0ABQ0EIB5_APOSI</name>
<keyword evidence="5" id="KW-0677">Repeat</keyword>
<dbReference type="InterPro" id="IPR050853">
    <property type="entry name" value="WD_repeat_DNA-damage-binding"/>
</dbReference>
<dbReference type="SUPFAM" id="SSF50978">
    <property type="entry name" value="WD40 repeat-like"/>
    <property type="match status" value="1"/>
</dbReference>
<dbReference type="Proteomes" id="UP001623349">
    <property type="component" value="Unassembled WGS sequence"/>
</dbReference>
<evidence type="ECO:0000256" key="5">
    <source>
        <dbReference type="ARBA" id="ARBA00022737"/>
    </source>
</evidence>
<dbReference type="PANTHER" id="PTHR14773">
    <property type="entry name" value="WD REPEAT-CONTAINING PROTEIN 76"/>
    <property type="match status" value="1"/>
</dbReference>
<comment type="function">
    <text evidence="1">Specifically binds 5-hydroxymethylcytosine (5hmC), suggesting that it acts as a specific reader of 5hmC.</text>
</comment>